<comment type="similarity">
    <text evidence="1 2">Belongs to the BioY family.</text>
</comment>
<proteinExistence type="inferred from homology"/>
<dbReference type="Proteomes" id="UP001501536">
    <property type="component" value="Unassembled WGS sequence"/>
</dbReference>
<feature type="transmembrane region" description="Helical" evidence="3">
    <location>
        <begin position="84"/>
        <end position="108"/>
    </location>
</feature>
<feature type="transmembrane region" description="Helical" evidence="3">
    <location>
        <begin position="32"/>
        <end position="51"/>
    </location>
</feature>
<protein>
    <recommendedName>
        <fullName evidence="2">Biotin transporter</fullName>
    </recommendedName>
</protein>
<evidence type="ECO:0000313" key="4">
    <source>
        <dbReference type="EMBL" id="GAA3695433.1"/>
    </source>
</evidence>
<keyword evidence="5" id="KW-1185">Reference proteome</keyword>
<dbReference type="RefSeq" id="WP_344879562.1">
    <property type="nucleotide sequence ID" value="NZ_BAABCJ010000001.1"/>
</dbReference>
<feature type="transmembrane region" description="Helical" evidence="3">
    <location>
        <begin position="57"/>
        <end position="77"/>
    </location>
</feature>
<feature type="transmembrane region" description="Helical" evidence="3">
    <location>
        <begin position="143"/>
        <end position="165"/>
    </location>
</feature>
<keyword evidence="2" id="KW-0813">Transport</keyword>
<reference evidence="5" key="1">
    <citation type="journal article" date="2019" name="Int. J. Syst. Evol. Microbiol.">
        <title>The Global Catalogue of Microorganisms (GCM) 10K type strain sequencing project: providing services to taxonomists for standard genome sequencing and annotation.</title>
        <authorList>
            <consortium name="The Broad Institute Genomics Platform"/>
            <consortium name="The Broad Institute Genome Sequencing Center for Infectious Disease"/>
            <person name="Wu L."/>
            <person name="Ma J."/>
        </authorList>
    </citation>
    <scope>NUCLEOTIDE SEQUENCE [LARGE SCALE GENOMIC DNA]</scope>
    <source>
        <strain evidence="5">JCM 16961</strain>
    </source>
</reference>
<evidence type="ECO:0000256" key="3">
    <source>
        <dbReference type="SAM" id="Phobius"/>
    </source>
</evidence>
<keyword evidence="3" id="KW-0812">Transmembrane</keyword>
<organism evidence="4 5">
    <name type="scientific">Zhihengliuella alba</name>
    <dbReference type="NCBI Taxonomy" id="547018"/>
    <lineage>
        <taxon>Bacteria</taxon>
        <taxon>Bacillati</taxon>
        <taxon>Actinomycetota</taxon>
        <taxon>Actinomycetes</taxon>
        <taxon>Micrococcales</taxon>
        <taxon>Micrococcaceae</taxon>
        <taxon>Zhihengliuella</taxon>
    </lineage>
</organism>
<dbReference type="InterPro" id="IPR003784">
    <property type="entry name" value="BioY"/>
</dbReference>
<keyword evidence="2" id="KW-1003">Cell membrane</keyword>
<evidence type="ECO:0000313" key="5">
    <source>
        <dbReference type="Proteomes" id="UP001501536"/>
    </source>
</evidence>
<gene>
    <name evidence="4" type="ORF">GCM10022377_05350</name>
</gene>
<dbReference type="Gene3D" id="1.10.1760.20">
    <property type="match status" value="1"/>
</dbReference>
<dbReference type="PANTHER" id="PTHR34295">
    <property type="entry name" value="BIOTIN TRANSPORTER BIOY"/>
    <property type="match status" value="1"/>
</dbReference>
<feature type="transmembrane region" description="Helical" evidence="3">
    <location>
        <begin position="185"/>
        <end position="207"/>
    </location>
</feature>
<accession>A0ABP7CW85</accession>
<keyword evidence="2 3" id="KW-0472">Membrane</keyword>
<dbReference type="EMBL" id="BAABCJ010000001">
    <property type="protein sequence ID" value="GAA3695433.1"/>
    <property type="molecule type" value="Genomic_DNA"/>
</dbReference>
<dbReference type="PIRSF" id="PIRSF016661">
    <property type="entry name" value="BioY"/>
    <property type="match status" value="1"/>
</dbReference>
<sequence>MPIRNPDAVVPGSPADGAAVTAKRAPATARDVAFIAVFAALLAVLALLPAIPVGPLGVPITLQTLGMALCGLILGAWRGAAAVLLYVVVGLAGLPVFAQFSGGLGVLAGPTAGYLLAFPLNALITGAVATRVLARRPARGPRAFLLLVLACLAGSFLATHPLGIVGMSLNAQLPLAQAALYDLPYWPGDLVKCAIAAVVALTVFKAFPRLARRDFRG</sequence>
<keyword evidence="3" id="KW-1133">Transmembrane helix</keyword>
<name>A0ABP7CW85_9MICC</name>
<comment type="subcellular location">
    <subcellularLocation>
        <location evidence="2">Cell membrane</location>
        <topology evidence="2">Multi-pass membrane protein</topology>
    </subcellularLocation>
</comment>
<dbReference type="Pfam" id="PF02632">
    <property type="entry name" value="BioY"/>
    <property type="match status" value="1"/>
</dbReference>
<evidence type="ECO:0000256" key="2">
    <source>
        <dbReference type="PIRNR" id="PIRNR016661"/>
    </source>
</evidence>
<feature type="transmembrane region" description="Helical" evidence="3">
    <location>
        <begin position="114"/>
        <end position="134"/>
    </location>
</feature>
<evidence type="ECO:0000256" key="1">
    <source>
        <dbReference type="ARBA" id="ARBA00010692"/>
    </source>
</evidence>
<dbReference type="PANTHER" id="PTHR34295:SF1">
    <property type="entry name" value="BIOTIN TRANSPORTER BIOY"/>
    <property type="match status" value="1"/>
</dbReference>
<comment type="caution">
    <text evidence="4">The sequence shown here is derived from an EMBL/GenBank/DDBJ whole genome shotgun (WGS) entry which is preliminary data.</text>
</comment>